<feature type="signal peptide" evidence="2">
    <location>
        <begin position="1"/>
        <end position="18"/>
    </location>
</feature>
<sequence>MVISTLLCSSSLISTLFSSRLPFPSVLHQRQHVGKNWKVFGLRSVLSSGRARRKGQEKTSKQAHRTGTRVGLSQPLPAPPSPWGPYYCQASTVFPPSLPLSSCRSVAVSSQFLILNSTHKKAQDISLPKEYNLQVWH</sequence>
<evidence type="ECO:0000256" key="2">
    <source>
        <dbReference type="SAM" id="SignalP"/>
    </source>
</evidence>
<dbReference type="EMBL" id="BMAT01002367">
    <property type="protein sequence ID" value="GFS05528.1"/>
    <property type="molecule type" value="Genomic_DNA"/>
</dbReference>
<dbReference type="AlphaFoldDB" id="A0AAV4I7J8"/>
<evidence type="ECO:0000313" key="3">
    <source>
        <dbReference type="EMBL" id="GFS05528.1"/>
    </source>
</evidence>
<accession>A0AAV4I7J8</accession>
<proteinExistence type="predicted"/>
<comment type="caution">
    <text evidence="3">The sequence shown here is derived from an EMBL/GenBank/DDBJ whole genome shotgun (WGS) entry which is preliminary data.</text>
</comment>
<evidence type="ECO:0000256" key="1">
    <source>
        <dbReference type="SAM" id="MobiDB-lite"/>
    </source>
</evidence>
<feature type="chain" id="PRO_5043831282" evidence="2">
    <location>
        <begin position="19"/>
        <end position="137"/>
    </location>
</feature>
<keyword evidence="2" id="KW-0732">Signal</keyword>
<gene>
    <name evidence="3" type="ORF">ElyMa_001202300</name>
</gene>
<protein>
    <submittedName>
        <fullName evidence="3">Uncharacterized protein</fullName>
    </submittedName>
</protein>
<name>A0AAV4I7J8_9GAST</name>
<organism evidence="3 4">
    <name type="scientific">Elysia marginata</name>
    <dbReference type="NCBI Taxonomy" id="1093978"/>
    <lineage>
        <taxon>Eukaryota</taxon>
        <taxon>Metazoa</taxon>
        <taxon>Spiralia</taxon>
        <taxon>Lophotrochozoa</taxon>
        <taxon>Mollusca</taxon>
        <taxon>Gastropoda</taxon>
        <taxon>Heterobranchia</taxon>
        <taxon>Euthyneura</taxon>
        <taxon>Panpulmonata</taxon>
        <taxon>Sacoglossa</taxon>
        <taxon>Placobranchoidea</taxon>
        <taxon>Plakobranchidae</taxon>
        <taxon>Elysia</taxon>
    </lineage>
</organism>
<dbReference type="Proteomes" id="UP000762676">
    <property type="component" value="Unassembled WGS sequence"/>
</dbReference>
<evidence type="ECO:0000313" key="4">
    <source>
        <dbReference type="Proteomes" id="UP000762676"/>
    </source>
</evidence>
<feature type="region of interest" description="Disordered" evidence="1">
    <location>
        <begin position="48"/>
        <end position="76"/>
    </location>
</feature>
<reference evidence="3 4" key="1">
    <citation type="journal article" date="2021" name="Elife">
        <title>Chloroplast acquisition without the gene transfer in kleptoplastic sea slugs, Plakobranchus ocellatus.</title>
        <authorList>
            <person name="Maeda T."/>
            <person name="Takahashi S."/>
            <person name="Yoshida T."/>
            <person name="Shimamura S."/>
            <person name="Takaki Y."/>
            <person name="Nagai Y."/>
            <person name="Toyoda A."/>
            <person name="Suzuki Y."/>
            <person name="Arimoto A."/>
            <person name="Ishii H."/>
            <person name="Satoh N."/>
            <person name="Nishiyama T."/>
            <person name="Hasebe M."/>
            <person name="Maruyama T."/>
            <person name="Minagawa J."/>
            <person name="Obokata J."/>
            <person name="Shigenobu S."/>
        </authorList>
    </citation>
    <scope>NUCLEOTIDE SEQUENCE [LARGE SCALE GENOMIC DNA]</scope>
</reference>
<keyword evidence="4" id="KW-1185">Reference proteome</keyword>